<dbReference type="Gene3D" id="3.40.50.720">
    <property type="entry name" value="NAD(P)-binding Rossmann-like Domain"/>
    <property type="match status" value="1"/>
</dbReference>
<gene>
    <name evidence="1" type="ORF">HAX54_020872</name>
</gene>
<dbReference type="EMBL" id="JACEIK010002505">
    <property type="protein sequence ID" value="MCD9637537.1"/>
    <property type="molecule type" value="Genomic_DNA"/>
</dbReference>
<comment type="caution">
    <text evidence="1">The sequence shown here is derived from an EMBL/GenBank/DDBJ whole genome shotgun (WGS) entry which is preliminary data.</text>
</comment>
<sequence length="107" mass="12324">MDSEQRKWNPWLRRSEMVRKKETGEAEGVKLEFQGPLYWNDRKRDTKYLTTLEGASERLPIFNADMNKPRSFAAAIAGCVGVFHLAQPMDFEDEEIDETKVKGATLT</sequence>
<evidence type="ECO:0000313" key="1">
    <source>
        <dbReference type="EMBL" id="MCD9637537.1"/>
    </source>
</evidence>
<evidence type="ECO:0000313" key="2">
    <source>
        <dbReference type="Proteomes" id="UP000823775"/>
    </source>
</evidence>
<protein>
    <submittedName>
        <fullName evidence="1">Uncharacterized protein</fullName>
    </submittedName>
</protein>
<organism evidence="1 2">
    <name type="scientific">Datura stramonium</name>
    <name type="common">Jimsonweed</name>
    <name type="synonym">Common thornapple</name>
    <dbReference type="NCBI Taxonomy" id="4076"/>
    <lineage>
        <taxon>Eukaryota</taxon>
        <taxon>Viridiplantae</taxon>
        <taxon>Streptophyta</taxon>
        <taxon>Embryophyta</taxon>
        <taxon>Tracheophyta</taxon>
        <taxon>Spermatophyta</taxon>
        <taxon>Magnoliopsida</taxon>
        <taxon>eudicotyledons</taxon>
        <taxon>Gunneridae</taxon>
        <taxon>Pentapetalae</taxon>
        <taxon>asterids</taxon>
        <taxon>lamiids</taxon>
        <taxon>Solanales</taxon>
        <taxon>Solanaceae</taxon>
        <taxon>Solanoideae</taxon>
        <taxon>Datureae</taxon>
        <taxon>Datura</taxon>
    </lineage>
</organism>
<keyword evidence="2" id="KW-1185">Reference proteome</keyword>
<proteinExistence type="predicted"/>
<name>A0ABS8UTQ7_DATST</name>
<reference evidence="1 2" key="1">
    <citation type="journal article" date="2021" name="BMC Genomics">
        <title>Datura genome reveals duplications of psychoactive alkaloid biosynthetic genes and high mutation rate following tissue culture.</title>
        <authorList>
            <person name="Rajewski A."/>
            <person name="Carter-House D."/>
            <person name="Stajich J."/>
            <person name="Litt A."/>
        </authorList>
    </citation>
    <scope>NUCLEOTIDE SEQUENCE [LARGE SCALE GENOMIC DNA]</scope>
    <source>
        <strain evidence="1">AR-01</strain>
    </source>
</reference>
<accession>A0ABS8UTQ7</accession>
<dbReference type="Proteomes" id="UP000823775">
    <property type="component" value="Unassembled WGS sequence"/>
</dbReference>